<evidence type="ECO:0000256" key="1">
    <source>
        <dbReference type="SAM" id="MobiDB-lite"/>
    </source>
</evidence>
<evidence type="ECO:0000313" key="3">
    <source>
        <dbReference type="Proteomes" id="UP001218218"/>
    </source>
</evidence>
<dbReference type="Proteomes" id="UP001218218">
    <property type="component" value="Unassembled WGS sequence"/>
</dbReference>
<keyword evidence="3" id="KW-1185">Reference proteome</keyword>
<evidence type="ECO:0000313" key="2">
    <source>
        <dbReference type="EMBL" id="KAJ7349889.1"/>
    </source>
</evidence>
<comment type="caution">
    <text evidence="2">The sequence shown here is derived from an EMBL/GenBank/DDBJ whole genome shotgun (WGS) entry which is preliminary data.</text>
</comment>
<proteinExistence type="predicted"/>
<reference evidence="2" key="1">
    <citation type="submission" date="2023-03" db="EMBL/GenBank/DDBJ databases">
        <title>Massive genome expansion in bonnet fungi (Mycena s.s.) driven by repeated elements and novel gene families across ecological guilds.</title>
        <authorList>
            <consortium name="Lawrence Berkeley National Laboratory"/>
            <person name="Harder C.B."/>
            <person name="Miyauchi S."/>
            <person name="Viragh M."/>
            <person name="Kuo A."/>
            <person name="Thoen E."/>
            <person name="Andreopoulos B."/>
            <person name="Lu D."/>
            <person name="Skrede I."/>
            <person name="Drula E."/>
            <person name="Henrissat B."/>
            <person name="Morin E."/>
            <person name="Kohler A."/>
            <person name="Barry K."/>
            <person name="LaButti K."/>
            <person name="Morin E."/>
            <person name="Salamov A."/>
            <person name="Lipzen A."/>
            <person name="Mereny Z."/>
            <person name="Hegedus B."/>
            <person name="Baldrian P."/>
            <person name="Stursova M."/>
            <person name="Weitz H."/>
            <person name="Taylor A."/>
            <person name="Grigoriev I.V."/>
            <person name="Nagy L.G."/>
            <person name="Martin F."/>
            <person name="Kauserud H."/>
        </authorList>
    </citation>
    <scope>NUCLEOTIDE SEQUENCE</scope>
    <source>
        <strain evidence="2">CBHHK002</strain>
    </source>
</reference>
<sequence length="459" mass="50155">MANGKRATARKSASARNTGVRKTRKKNNENIPAAAAPPRPKPRPRVKKAAAGDIGDAVTSADKDDAAAATILISMAAPRGGEIDASNVDDDLQLIDVSKDCSVEESDLEVASDEEPDFSEEDQEVSDEDVDRIIEKYNPKINVPAAFSLPFEVPYKNGTRDLTGLTSKSSFDEFLLAAASKMETRITMLSSIGYVPSYKKPKPQPKLLDDEDAWEVLVSDVRQHIKGAQSKNRGKGQVQPFSILISDMSKSGSEPSKGGKKGVKKSKNNEDSLDTAGPSVKEHELFKQIETKHYCQSCKTPCVVLDSGDHHILTNTELATWALLLSHHQAVVGEAPKELNLEIGHARQQRAKNHRGKAVSSPDDSPLGWIQALAPVLGAFINNRPPPSPSPAEWQQSQHHIDPHTPVLHLNRSHTPSVLGKRSTEDITTCPDIASWLEELDSDPVRGRMKINYKLQPIH</sequence>
<name>A0AAD7EU90_9AGAR</name>
<accession>A0AAD7EU90</accession>
<protein>
    <submittedName>
        <fullName evidence="2">Uncharacterized protein</fullName>
    </submittedName>
</protein>
<feature type="region of interest" description="Disordered" evidence="1">
    <location>
        <begin position="1"/>
        <end position="61"/>
    </location>
</feature>
<dbReference type="AlphaFoldDB" id="A0AAD7EU90"/>
<feature type="region of interest" description="Disordered" evidence="1">
    <location>
        <begin position="247"/>
        <end position="279"/>
    </location>
</feature>
<feature type="region of interest" description="Disordered" evidence="1">
    <location>
        <begin position="103"/>
        <end position="128"/>
    </location>
</feature>
<gene>
    <name evidence="2" type="ORF">DFH08DRAFT_997283</name>
</gene>
<dbReference type="EMBL" id="JARIHO010000015">
    <property type="protein sequence ID" value="KAJ7349889.1"/>
    <property type="molecule type" value="Genomic_DNA"/>
</dbReference>
<organism evidence="2 3">
    <name type="scientific">Mycena albidolilacea</name>
    <dbReference type="NCBI Taxonomy" id="1033008"/>
    <lineage>
        <taxon>Eukaryota</taxon>
        <taxon>Fungi</taxon>
        <taxon>Dikarya</taxon>
        <taxon>Basidiomycota</taxon>
        <taxon>Agaricomycotina</taxon>
        <taxon>Agaricomycetes</taxon>
        <taxon>Agaricomycetidae</taxon>
        <taxon>Agaricales</taxon>
        <taxon>Marasmiineae</taxon>
        <taxon>Mycenaceae</taxon>
        <taxon>Mycena</taxon>
    </lineage>
</organism>